<evidence type="ECO:0000313" key="2">
    <source>
        <dbReference type="EMBL" id="GBP65750.1"/>
    </source>
</evidence>
<feature type="region of interest" description="Disordered" evidence="1">
    <location>
        <begin position="35"/>
        <end position="90"/>
    </location>
</feature>
<proteinExistence type="predicted"/>
<protein>
    <submittedName>
        <fullName evidence="2">Uncharacterized protein</fullName>
    </submittedName>
</protein>
<evidence type="ECO:0000313" key="3">
    <source>
        <dbReference type="Proteomes" id="UP000299102"/>
    </source>
</evidence>
<dbReference type="EMBL" id="BGZK01000938">
    <property type="protein sequence ID" value="GBP65750.1"/>
    <property type="molecule type" value="Genomic_DNA"/>
</dbReference>
<gene>
    <name evidence="2" type="ORF">EVAR_44395_1</name>
</gene>
<dbReference type="AlphaFoldDB" id="A0A4C1XRG3"/>
<keyword evidence="3" id="KW-1185">Reference proteome</keyword>
<accession>A0A4C1XRG3</accession>
<dbReference type="Proteomes" id="UP000299102">
    <property type="component" value="Unassembled WGS sequence"/>
</dbReference>
<feature type="region of interest" description="Disordered" evidence="1">
    <location>
        <begin position="109"/>
        <end position="156"/>
    </location>
</feature>
<organism evidence="2 3">
    <name type="scientific">Eumeta variegata</name>
    <name type="common">Bagworm moth</name>
    <name type="synonym">Eumeta japonica</name>
    <dbReference type="NCBI Taxonomy" id="151549"/>
    <lineage>
        <taxon>Eukaryota</taxon>
        <taxon>Metazoa</taxon>
        <taxon>Ecdysozoa</taxon>
        <taxon>Arthropoda</taxon>
        <taxon>Hexapoda</taxon>
        <taxon>Insecta</taxon>
        <taxon>Pterygota</taxon>
        <taxon>Neoptera</taxon>
        <taxon>Endopterygota</taxon>
        <taxon>Lepidoptera</taxon>
        <taxon>Glossata</taxon>
        <taxon>Ditrysia</taxon>
        <taxon>Tineoidea</taxon>
        <taxon>Psychidae</taxon>
        <taxon>Oiketicinae</taxon>
        <taxon>Eumeta</taxon>
    </lineage>
</organism>
<name>A0A4C1XRG3_EUMVA</name>
<evidence type="ECO:0000256" key="1">
    <source>
        <dbReference type="SAM" id="MobiDB-lite"/>
    </source>
</evidence>
<feature type="region of interest" description="Disordered" evidence="1">
    <location>
        <begin position="1"/>
        <end position="21"/>
    </location>
</feature>
<reference evidence="2 3" key="1">
    <citation type="journal article" date="2019" name="Commun. Biol.">
        <title>The bagworm genome reveals a unique fibroin gene that provides high tensile strength.</title>
        <authorList>
            <person name="Kono N."/>
            <person name="Nakamura H."/>
            <person name="Ohtoshi R."/>
            <person name="Tomita M."/>
            <person name="Numata K."/>
            <person name="Arakawa K."/>
        </authorList>
    </citation>
    <scope>NUCLEOTIDE SEQUENCE [LARGE SCALE GENOMIC DNA]</scope>
</reference>
<sequence>MGNTGRSNGPKHRRGCREKINPITLQNRVKTPCKHFNQEDARGGAEQASGAAGGGRRPTGTRPLFLSWPFTRRAEPPVARRPPPARSLPQFTQSVARLENTAEFDYAANGIPDLNISAIKRPRREHRQSDRWPARRRRRTSEPASPSISRDLHEFE</sequence>
<comment type="caution">
    <text evidence="2">The sequence shown here is derived from an EMBL/GenBank/DDBJ whole genome shotgun (WGS) entry which is preliminary data.</text>
</comment>